<protein>
    <submittedName>
        <fullName evidence="1">Uncharacterized protein</fullName>
    </submittedName>
</protein>
<sequence>MDVTKFRIPNTDIYLRSDGLFAPTADPGDKVLDLTSDNAETVKAAYLGQALRQMAVRSGLSNDAKNESEFTAEAAKDVLDWVSFGFDTYVLTPTENRANSAN</sequence>
<dbReference type="EMBL" id="CP047898">
    <property type="protein sequence ID" value="QHK20143.1"/>
    <property type="molecule type" value="Genomic_DNA"/>
</dbReference>
<accession>A0A6P1NM79</accession>
<organism evidence="1 2">
    <name type="scientific">Pseudarthrobacter psychrotolerans</name>
    <dbReference type="NCBI Taxonomy" id="2697569"/>
    <lineage>
        <taxon>Bacteria</taxon>
        <taxon>Bacillati</taxon>
        <taxon>Actinomycetota</taxon>
        <taxon>Actinomycetes</taxon>
        <taxon>Micrococcales</taxon>
        <taxon>Micrococcaceae</taxon>
        <taxon>Pseudarthrobacter</taxon>
    </lineage>
</organism>
<proteinExistence type="predicted"/>
<dbReference type="AlphaFoldDB" id="A0A6P1NM79"/>
<reference evidence="1 2" key="1">
    <citation type="submission" date="2020-01" db="EMBL/GenBank/DDBJ databases">
        <title>Pseudarthrobacter psychrotolerans sp. nov., isolated from antarctic soil.</title>
        <authorList>
            <person name="Shin Y."/>
            <person name="Park W."/>
        </authorList>
    </citation>
    <scope>NUCLEOTIDE SEQUENCE [LARGE SCALE GENOMIC DNA]</scope>
    <source>
        <strain evidence="1 2">YJ56</strain>
    </source>
</reference>
<gene>
    <name evidence="1" type="ORF">GU243_10805</name>
</gene>
<dbReference type="Proteomes" id="UP000464186">
    <property type="component" value="Chromosome"/>
</dbReference>
<evidence type="ECO:0000313" key="2">
    <source>
        <dbReference type="Proteomes" id="UP000464186"/>
    </source>
</evidence>
<evidence type="ECO:0000313" key="1">
    <source>
        <dbReference type="EMBL" id="QHK20143.1"/>
    </source>
</evidence>
<name>A0A6P1NM79_9MICC</name>
<keyword evidence="2" id="KW-1185">Reference proteome</keyword>
<dbReference type="KEGG" id="psey:GU243_10805"/>